<gene>
    <name evidence="2" type="ORF">S03H2_10987</name>
</gene>
<reference evidence="2" key="1">
    <citation type="journal article" date="2014" name="Front. Microbiol.">
        <title>High frequency of phylogenetically diverse reductive dehalogenase-homologous genes in deep subseafloor sedimentary metagenomes.</title>
        <authorList>
            <person name="Kawai M."/>
            <person name="Futagami T."/>
            <person name="Toyoda A."/>
            <person name="Takaki Y."/>
            <person name="Nishi S."/>
            <person name="Hori S."/>
            <person name="Arai W."/>
            <person name="Tsubouchi T."/>
            <person name="Morono Y."/>
            <person name="Uchiyama I."/>
            <person name="Ito T."/>
            <person name="Fujiyama A."/>
            <person name="Inagaki F."/>
            <person name="Takami H."/>
        </authorList>
    </citation>
    <scope>NUCLEOTIDE SEQUENCE</scope>
    <source>
        <strain evidence="2">Expedition CK06-06</strain>
    </source>
</reference>
<name>X1F2B1_9ZZZZ</name>
<evidence type="ECO:0008006" key="3">
    <source>
        <dbReference type="Google" id="ProtNLM"/>
    </source>
</evidence>
<feature type="transmembrane region" description="Helical" evidence="1">
    <location>
        <begin position="145"/>
        <end position="166"/>
    </location>
</feature>
<accession>X1F2B1</accession>
<protein>
    <recommendedName>
        <fullName evidence="3">Polysaccharide biosynthesis protein C-terminal domain-containing protein</fullName>
    </recommendedName>
</protein>
<evidence type="ECO:0000256" key="1">
    <source>
        <dbReference type="SAM" id="Phobius"/>
    </source>
</evidence>
<sequence length="168" mass="18659">MLIKNTISSIAKLILPIFLVALGVYGIFTSMGIAMAIAFLLSLIFLILRFNYLPKPIIDRIVVKRMTKFSLGNYIAGFIGGLPVMVLPILITNSIGAKFSAYFYLDMMIANLLYIIPMATSQSLFAEGSYSEIELKVQLKKAIKIISFILIPAILVTSIFISIFFLSF</sequence>
<keyword evidence="1" id="KW-0472">Membrane</keyword>
<proteinExistence type="predicted"/>
<dbReference type="EMBL" id="BARU01005624">
    <property type="protein sequence ID" value="GAH39057.1"/>
    <property type="molecule type" value="Genomic_DNA"/>
</dbReference>
<keyword evidence="1" id="KW-0812">Transmembrane</keyword>
<feature type="transmembrane region" description="Helical" evidence="1">
    <location>
        <begin position="71"/>
        <end position="91"/>
    </location>
</feature>
<feature type="transmembrane region" description="Helical" evidence="1">
    <location>
        <begin position="33"/>
        <end position="50"/>
    </location>
</feature>
<feature type="transmembrane region" description="Helical" evidence="1">
    <location>
        <begin position="103"/>
        <end position="125"/>
    </location>
</feature>
<dbReference type="AlphaFoldDB" id="X1F2B1"/>
<feature type="transmembrane region" description="Helical" evidence="1">
    <location>
        <begin position="7"/>
        <end position="27"/>
    </location>
</feature>
<keyword evidence="1" id="KW-1133">Transmembrane helix</keyword>
<evidence type="ECO:0000313" key="2">
    <source>
        <dbReference type="EMBL" id="GAH39057.1"/>
    </source>
</evidence>
<comment type="caution">
    <text evidence="2">The sequence shown here is derived from an EMBL/GenBank/DDBJ whole genome shotgun (WGS) entry which is preliminary data.</text>
</comment>
<organism evidence="2">
    <name type="scientific">marine sediment metagenome</name>
    <dbReference type="NCBI Taxonomy" id="412755"/>
    <lineage>
        <taxon>unclassified sequences</taxon>
        <taxon>metagenomes</taxon>
        <taxon>ecological metagenomes</taxon>
    </lineage>
</organism>